<organism evidence="8 9">
    <name type="scientific">Flavobacterium agri</name>
    <dbReference type="NCBI Taxonomy" id="2743471"/>
    <lineage>
        <taxon>Bacteria</taxon>
        <taxon>Pseudomonadati</taxon>
        <taxon>Bacteroidota</taxon>
        <taxon>Flavobacteriia</taxon>
        <taxon>Flavobacteriales</taxon>
        <taxon>Flavobacteriaceae</taxon>
        <taxon>Flavobacterium</taxon>
    </lineage>
</organism>
<evidence type="ECO:0000256" key="6">
    <source>
        <dbReference type="ARBA" id="ARBA00023136"/>
    </source>
</evidence>
<dbReference type="PANTHER" id="PTHR33452">
    <property type="entry name" value="OXIDOREDUCTASE CATD-RELATED"/>
    <property type="match status" value="1"/>
</dbReference>
<keyword evidence="6 7" id="KW-0472">Membrane</keyword>
<dbReference type="EMBL" id="JACBJI010000001">
    <property type="protein sequence ID" value="NYA69571.1"/>
    <property type="molecule type" value="Genomic_DNA"/>
</dbReference>
<dbReference type="InterPro" id="IPR032808">
    <property type="entry name" value="DoxX"/>
</dbReference>
<evidence type="ECO:0000256" key="2">
    <source>
        <dbReference type="ARBA" id="ARBA00006679"/>
    </source>
</evidence>
<evidence type="ECO:0000256" key="7">
    <source>
        <dbReference type="SAM" id="Phobius"/>
    </source>
</evidence>
<feature type="transmembrane region" description="Helical" evidence="7">
    <location>
        <begin position="106"/>
        <end position="127"/>
    </location>
</feature>
<dbReference type="GO" id="GO:0005886">
    <property type="term" value="C:plasma membrane"/>
    <property type="evidence" value="ECO:0007669"/>
    <property type="project" value="UniProtKB-SubCell"/>
</dbReference>
<evidence type="ECO:0000256" key="5">
    <source>
        <dbReference type="ARBA" id="ARBA00022989"/>
    </source>
</evidence>
<reference evidence="8 9" key="1">
    <citation type="submission" date="2020-07" db="EMBL/GenBank/DDBJ databases">
        <authorList>
            <person name="Sun Q."/>
        </authorList>
    </citation>
    <scope>NUCLEOTIDE SEQUENCE [LARGE SCALE GENOMIC DNA]</scope>
    <source>
        <strain evidence="8 9">MAH-1</strain>
    </source>
</reference>
<feature type="transmembrane region" description="Helical" evidence="7">
    <location>
        <begin position="66"/>
        <end position="94"/>
    </location>
</feature>
<accession>A0A7Y9C3X2</accession>
<dbReference type="PANTHER" id="PTHR33452:SF1">
    <property type="entry name" value="INNER MEMBRANE PROTEIN YPHA-RELATED"/>
    <property type="match status" value="1"/>
</dbReference>
<proteinExistence type="inferred from homology"/>
<evidence type="ECO:0000256" key="3">
    <source>
        <dbReference type="ARBA" id="ARBA00022475"/>
    </source>
</evidence>
<protein>
    <submittedName>
        <fullName evidence="8">DoxX family membrane protein</fullName>
    </submittedName>
</protein>
<comment type="caution">
    <text evidence="8">The sequence shown here is derived from an EMBL/GenBank/DDBJ whole genome shotgun (WGS) entry which is preliminary data.</text>
</comment>
<evidence type="ECO:0000313" key="8">
    <source>
        <dbReference type="EMBL" id="NYA69571.1"/>
    </source>
</evidence>
<comment type="subcellular location">
    <subcellularLocation>
        <location evidence="1">Cell membrane</location>
        <topology evidence="1">Multi-pass membrane protein</topology>
    </subcellularLocation>
</comment>
<gene>
    <name evidence="8" type="ORF">HZF10_01470</name>
</gene>
<dbReference type="RefSeq" id="WP_176004393.1">
    <property type="nucleotide sequence ID" value="NZ_JABWMI010000002.1"/>
</dbReference>
<name>A0A7Y9C3X2_9FLAO</name>
<keyword evidence="9" id="KW-1185">Reference proteome</keyword>
<dbReference type="Pfam" id="PF07681">
    <property type="entry name" value="DoxX"/>
    <property type="match status" value="1"/>
</dbReference>
<dbReference type="AlphaFoldDB" id="A0A7Y9C3X2"/>
<dbReference type="InterPro" id="IPR051907">
    <property type="entry name" value="DoxX-like_oxidoreductase"/>
</dbReference>
<evidence type="ECO:0000256" key="4">
    <source>
        <dbReference type="ARBA" id="ARBA00022692"/>
    </source>
</evidence>
<keyword evidence="3" id="KW-1003">Cell membrane</keyword>
<comment type="similarity">
    <text evidence="2">Belongs to the DoxX family.</text>
</comment>
<keyword evidence="5 7" id="KW-1133">Transmembrane helix</keyword>
<dbReference type="Proteomes" id="UP000535020">
    <property type="component" value="Unassembled WGS sequence"/>
</dbReference>
<keyword evidence="4 7" id="KW-0812">Transmembrane</keyword>
<evidence type="ECO:0000313" key="9">
    <source>
        <dbReference type="Proteomes" id="UP000535020"/>
    </source>
</evidence>
<evidence type="ECO:0000256" key="1">
    <source>
        <dbReference type="ARBA" id="ARBA00004651"/>
    </source>
</evidence>
<sequence length="137" mass="15691">MKRILNVTPLSEIGVFVAKLSVGFLIMRHGLPLFDRVEMQNLSAFLRESGFVAPVFMAHLAKATEFFGGILLGLGLLTRIVCPMLAFTMFVIVWKMGDLDFLQQELPTLFLLFFLLFFFHGSGKWSLDRWISEKWVD</sequence>